<reference evidence="17 18" key="1">
    <citation type="submission" date="2018-03" db="EMBL/GenBank/DDBJ databases">
        <title>Draft genome sequence of Rohu Carp (Labeo rohita).</title>
        <authorList>
            <person name="Das P."/>
            <person name="Kushwaha B."/>
            <person name="Joshi C.G."/>
            <person name="Kumar D."/>
            <person name="Nagpure N.S."/>
            <person name="Sahoo L."/>
            <person name="Das S.P."/>
            <person name="Bit A."/>
            <person name="Patnaik S."/>
            <person name="Meher P.K."/>
            <person name="Jayasankar P."/>
            <person name="Koringa P.G."/>
            <person name="Patel N.V."/>
            <person name="Hinsu A.T."/>
            <person name="Kumar R."/>
            <person name="Pandey M."/>
            <person name="Agarwal S."/>
            <person name="Srivastava S."/>
            <person name="Singh M."/>
            <person name="Iquebal M.A."/>
            <person name="Jaiswal S."/>
            <person name="Angadi U.B."/>
            <person name="Kumar N."/>
            <person name="Raza M."/>
            <person name="Shah T.M."/>
            <person name="Rai A."/>
            <person name="Jena J.K."/>
        </authorList>
    </citation>
    <scope>NUCLEOTIDE SEQUENCE [LARGE SCALE GENOMIC DNA]</scope>
    <source>
        <strain evidence="17">DASCIFA01</strain>
        <tissue evidence="17">Testis</tissue>
    </source>
</reference>
<evidence type="ECO:0000256" key="11">
    <source>
        <dbReference type="SAM" id="MobiDB-lite"/>
    </source>
</evidence>
<dbReference type="Pfam" id="PF00619">
    <property type="entry name" value="CARD"/>
    <property type="match status" value="2"/>
</dbReference>
<evidence type="ECO:0000259" key="13">
    <source>
        <dbReference type="PROSITE" id="PS50207"/>
    </source>
</evidence>
<dbReference type="InterPro" id="IPR002138">
    <property type="entry name" value="Pept_C14_p10"/>
</dbReference>
<protein>
    <recommendedName>
        <fullName evidence="8">Polynucleotide 5'-hydroxyl-kinase NOL9</fullName>
    </recommendedName>
</protein>
<name>A0A498N5D6_LABRO</name>
<dbReference type="InterPro" id="IPR027267">
    <property type="entry name" value="AH/BAR_dom_sf"/>
</dbReference>
<dbReference type="InterPro" id="IPR011029">
    <property type="entry name" value="DEATH-like_dom_sf"/>
</dbReference>
<dbReference type="SMART" id="SM00326">
    <property type="entry name" value="SH3"/>
    <property type="match status" value="1"/>
</dbReference>
<dbReference type="SUPFAM" id="SSF47986">
    <property type="entry name" value="DEATH domain"/>
    <property type="match status" value="2"/>
</dbReference>
<feature type="region of interest" description="Disordered" evidence="11">
    <location>
        <begin position="1753"/>
        <end position="1786"/>
    </location>
</feature>
<dbReference type="InterPro" id="IPR000198">
    <property type="entry name" value="RhoGAP_dom"/>
</dbReference>
<dbReference type="PROSITE" id="PS50209">
    <property type="entry name" value="CARD"/>
    <property type="match status" value="2"/>
</dbReference>
<dbReference type="PROSITE" id="PS50002">
    <property type="entry name" value="SH3"/>
    <property type="match status" value="1"/>
</dbReference>
<feature type="region of interest" description="Disordered" evidence="11">
    <location>
        <begin position="929"/>
        <end position="966"/>
    </location>
</feature>
<dbReference type="Pfam" id="PF00018">
    <property type="entry name" value="SH3_1"/>
    <property type="match status" value="1"/>
</dbReference>
<dbReference type="InterPro" id="IPR057570">
    <property type="entry name" value="NOL9_C"/>
</dbReference>
<dbReference type="FunFam" id="2.30.30.40:FF:000136">
    <property type="entry name" value="Rho GTPase activating protein 4"/>
    <property type="match status" value="1"/>
</dbReference>
<accession>A0A498N5D6</accession>
<feature type="domain" description="CARD" evidence="15">
    <location>
        <begin position="662"/>
        <end position="703"/>
    </location>
</feature>
<dbReference type="GO" id="GO:0042981">
    <property type="term" value="P:regulation of apoptotic process"/>
    <property type="evidence" value="ECO:0007669"/>
    <property type="project" value="InterPro"/>
</dbReference>
<evidence type="ECO:0000256" key="2">
    <source>
        <dbReference type="ARBA" id="ARBA00022443"/>
    </source>
</evidence>
<dbReference type="InterPro" id="IPR027417">
    <property type="entry name" value="P-loop_NTPase"/>
</dbReference>
<dbReference type="InterPro" id="IPR008936">
    <property type="entry name" value="Rho_GTPase_activation_prot"/>
</dbReference>
<dbReference type="InterPro" id="IPR036028">
    <property type="entry name" value="SH3-like_dom_sf"/>
</dbReference>
<feature type="region of interest" description="Disordered" evidence="11">
    <location>
        <begin position="726"/>
        <end position="765"/>
    </location>
</feature>
<evidence type="ECO:0000259" key="15">
    <source>
        <dbReference type="PROSITE" id="PS50209"/>
    </source>
</evidence>
<keyword evidence="3" id="KW-0645">Protease</keyword>
<dbReference type="InterPro" id="IPR001452">
    <property type="entry name" value="SH3_domain"/>
</dbReference>
<dbReference type="PANTHER" id="PTHR14166">
    <property type="entry name" value="SLIT-ROBO RHO GTPASE ACTIVATING PROTEIN"/>
    <property type="match status" value="1"/>
</dbReference>
<dbReference type="STRING" id="84645.A0A498N5D6"/>
<evidence type="ECO:0000259" key="12">
    <source>
        <dbReference type="PROSITE" id="PS50002"/>
    </source>
</evidence>
<keyword evidence="4" id="KW-0378">Hydrolase</keyword>
<feature type="compositionally biased region" description="Basic and acidic residues" evidence="11">
    <location>
        <begin position="929"/>
        <end position="939"/>
    </location>
</feature>
<feature type="domain" description="SH3" evidence="12">
    <location>
        <begin position="1667"/>
        <end position="1726"/>
    </location>
</feature>
<dbReference type="PROSITE" id="PS01122">
    <property type="entry name" value="CASPASE_CYS"/>
    <property type="match status" value="1"/>
</dbReference>
<feature type="region of interest" description="Disordered" evidence="11">
    <location>
        <begin position="1396"/>
        <end position="1426"/>
    </location>
</feature>
<dbReference type="InterPro" id="IPR035678">
    <property type="entry name" value="srGAP4_SH3"/>
</dbReference>
<dbReference type="FunFam" id="1.10.555.10:FF:000026">
    <property type="entry name" value="Rho GTPase activating protein 4"/>
    <property type="match status" value="1"/>
</dbReference>
<dbReference type="InterPro" id="IPR016129">
    <property type="entry name" value="Caspase_his_AS"/>
</dbReference>
<evidence type="ECO:0000256" key="1">
    <source>
        <dbReference type="ARBA" id="ARBA00010134"/>
    </source>
</evidence>
<dbReference type="SUPFAM" id="SSF103657">
    <property type="entry name" value="BAR/IMD domain-like"/>
    <property type="match status" value="1"/>
</dbReference>
<evidence type="ECO:0000256" key="8">
    <source>
        <dbReference type="ARBA" id="ARBA00071212"/>
    </source>
</evidence>
<evidence type="ECO:0007829" key="19">
    <source>
        <dbReference type="PeptideAtlas" id="A0A498N5D6"/>
    </source>
</evidence>
<proteinExistence type="evidence at protein level"/>
<dbReference type="PROSITE" id="PS50238">
    <property type="entry name" value="RHOGAP"/>
    <property type="match status" value="1"/>
</dbReference>
<dbReference type="PROSITE" id="PS01121">
    <property type="entry name" value="CASPASE_HIS"/>
    <property type="match status" value="1"/>
</dbReference>
<dbReference type="GO" id="GO:0004197">
    <property type="term" value="F:cysteine-type endopeptidase activity"/>
    <property type="evidence" value="ECO:0007669"/>
    <property type="project" value="InterPro"/>
</dbReference>
<feature type="region of interest" description="Disordered" evidence="11">
    <location>
        <begin position="1120"/>
        <end position="1164"/>
    </location>
</feature>
<evidence type="ECO:0000256" key="7">
    <source>
        <dbReference type="ARBA" id="ARBA00023145"/>
    </source>
</evidence>
<dbReference type="CDD" id="cd04383">
    <property type="entry name" value="RhoGAP_srGAP"/>
    <property type="match status" value="1"/>
</dbReference>
<dbReference type="Pfam" id="PF00656">
    <property type="entry name" value="Peptidase_C14"/>
    <property type="match status" value="1"/>
</dbReference>
<feature type="compositionally biased region" description="Basic residues" evidence="11">
    <location>
        <begin position="19"/>
        <end position="32"/>
    </location>
</feature>
<dbReference type="InterPro" id="IPR033139">
    <property type="entry name" value="Caspase_cys_AS"/>
</dbReference>
<keyword evidence="19" id="KW-1267">Proteomics identification</keyword>
<keyword evidence="5" id="KW-0788">Thiol protease</keyword>
<dbReference type="PROSITE" id="PS50208">
    <property type="entry name" value="CASPASE_P20"/>
    <property type="match status" value="1"/>
</dbReference>
<evidence type="ECO:0000313" key="17">
    <source>
        <dbReference type="EMBL" id="RXN26894.1"/>
    </source>
</evidence>
<dbReference type="InterPro" id="IPR051627">
    <property type="entry name" value="SLIT-ROBO_RhoGAP"/>
</dbReference>
<dbReference type="Gene3D" id="3.40.50.1460">
    <property type="match status" value="1"/>
</dbReference>
<dbReference type="SMART" id="SM00324">
    <property type="entry name" value="RhoGAP"/>
    <property type="match status" value="1"/>
</dbReference>
<dbReference type="GO" id="GO:0006508">
    <property type="term" value="P:proteolysis"/>
    <property type="evidence" value="ECO:0007669"/>
    <property type="project" value="UniProtKB-KW"/>
</dbReference>
<evidence type="ECO:0000256" key="10">
    <source>
        <dbReference type="RuleBase" id="RU003971"/>
    </source>
</evidence>
<feature type="compositionally biased region" description="Low complexity" evidence="11">
    <location>
        <begin position="1145"/>
        <end position="1154"/>
    </location>
</feature>
<keyword evidence="6" id="KW-0175">Coiled coil</keyword>
<evidence type="ECO:0000256" key="9">
    <source>
        <dbReference type="PROSITE-ProRule" id="PRU00192"/>
    </source>
</evidence>
<feature type="domain" description="Rho-GAP" evidence="16">
    <location>
        <begin position="1440"/>
        <end position="1625"/>
    </location>
</feature>
<dbReference type="PRINTS" id="PR00376">
    <property type="entry name" value="IL1BCENZYME"/>
</dbReference>
<evidence type="ECO:0000256" key="3">
    <source>
        <dbReference type="ARBA" id="ARBA00022670"/>
    </source>
</evidence>
<dbReference type="InterPro" id="IPR001309">
    <property type="entry name" value="Pept_C14_p20"/>
</dbReference>
<dbReference type="InterPro" id="IPR001315">
    <property type="entry name" value="CARD"/>
</dbReference>
<keyword evidence="2 9" id="KW-0728">SH3 domain</keyword>
<feature type="domain" description="CARD" evidence="15">
    <location>
        <begin position="865"/>
        <end position="906"/>
    </location>
</feature>
<dbReference type="FunFam" id="3.40.50.1460:FF:000012">
    <property type="entry name" value="Caspase 9"/>
    <property type="match status" value="1"/>
</dbReference>
<evidence type="ECO:0000256" key="5">
    <source>
        <dbReference type="ARBA" id="ARBA00022807"/>
    </source>
</evidence>
<evidence type="ECO:0000256" key="6">
    <source>
        <dbReference type="ARBA" id="ARBA00023054"/>
    </source>
</evidence>
<dbReference type="Pfam" id="PF16575">
    <property type="entry name" value="CLP1_P"/>
    <property type="match status" value="1"/>
</dbReference>
<comment type="caution">
    <text evidence="17">The sequence shown here is derived from an EMBL/GenBank/DDBJ whole genome shotgun (WGS) entry which is preliminary data.</text>
</comment>
<feature type="region of interest" description="Disordered" evidence="11">
    <location>
        <begin position="1813"/>
        <end position="1848"/>
    </location>
</feature>
<feature type="domain" description="Caspase family p20" evidence="14">
    <location>
        <begin position="984"/>
        <end position="1116"/>
    </location>
</feature>
<dbReference type="CDD" id="cd00032">
    <property type="entry name" value="CASc"/>
    <property type="match status" value="1"/>
</dbReference>
<keyword evidence="18" id="KW-1185">Reference proteome</keyword>
<dbReference type="InterPro" id="IPR015917">
    <property type="entry name" value="Pept_C14A"/>
</dbReference>
<evidence type="ECO:0000256" key="4">
    <source>
        <dbReference type="ARBA" id="ARBA00022801"/>
    </source>
</evidence>
<keyword evidence="17" id="KW-0808">Transferase</keyword>
<dbReference type="SMART" id="SM00114">
    <property type="entry name" value="CARD"/>
    <property type="match status" value="2"/>
</dbReference>
<dbReference type="SUPFAM" id="SSF48350">
    <property type="entry name" value="GTPase activation domain, GAP"/>
    <property type="match status" value="1"/>
</dbReference>
<dbReference type="Pfam" id="PF24419">
    <property type="entry name" value="Cupin_NOL9"/>
    <property type="match status" value="1"/>
</dbReference>
<comment type="similarity">
    <text evidence="1 10">Belongs to the peptidase C14A family.</text>
</comment>
<feature type="compositionally biased region" description="Basic and acidic residues" evidence="11">
    <location>
        <begin position="1766"/>
        <end position="1776"/>
    </location>
</feature>
<gene>
    <name evidence="17" type="ORF">ROHU_020347</name>
</gene>
<organism evidence="17 18">
    <name type="scientific">Labeo rohita</name>
    <name type="common">Indian major carp</name>
    <name type="synonym">Cyprinus rohita</name>
    <dbReference type="NCBI Taxonomy" id="84645"/>
    <lineage>
        <taxon>Eukaryota</taxon>
        <taxon>Metazoa</taxon>
        <taxon>Chordata</taxon>
        <taxon>Craniata</taxon>
        <taxon>Vertebrata</taxon>
        <taxon>Euteleostomi</taxon>
        <taxon>Actinopterygii</taxon>
        <taxon>Neopterygii</taxon>
        <taxon>Teleostei</taxon>
        <taxon>Ostariophysi</taxon>
        <taxon>Cypriniformes</taxon>
        <taxon>Cyprinidae</taxon>
        <taxon>Labeoninae</taxon>
        <taxon>Labeonini</taxon>
        <taxon>Labeo</taxon>
    </lineage>
</organism>
<feature type="domain" description="Caspase family p10" evidence="13">
    <location>
        <begin position="1159"/>
        <end position="1221"/>
    </location>
</feature>
<dbReference type="Proteomes" id="UP000290572">
    <property type="component" value="Unassembled WGS sequence"/>
</dbReference>
<dbReference type="SUPFAM" id="SSF52129">
    <property type="entry name" value="Caspase-like"/>
    <property type="match status" value="1"/>
</dbReference>
<sequence>MTMKVHKGSSRSQHEQRNATKRHGKNKWRKKIHNLDSALLNTSPGTAKLGQQIAKQEKPTLKRLKKSYTKPVPENSCAEEKKVKSASETFAHVHTNGGTELDDSSKSLDSQEWSEYANSVLQNGMESSTVPKTDEMEEGGIQFHAHFDHTHNHAVLVLKQGQVLCFRGTCLLTCLYGHVEVLGFTIEEGQQPYPLFSPPSHCPLTITALGNNSPSGKNKKEGQLEAKAIVRKYISSEPSKKLMNEVDSDSCVVLLEPLDTPLTRFLTSFSELSEIFGLNSKELKSQAAVYNPALSAVGVTALRGDCAQGLVMSRSYREAISSLLSAWAGEFDRCPIILVCGGKSSGKSTFNRHLINSLLNHTVSVEYLECDLGQTEFTPPGCLSLNTVTEPLLGPPFTHLRDPEHMVYYGQADCQADIDRYLDSLKSLWRHIGGESPVIINTMGWIRGHGFQILIDLIRLFSVTHVVQLSYGKAPQCQLLTPEFLRTAHGWQTHPPTPPTLTEESSTHPSIRSHVFLSVQSEFEGAGTSGEMKHQRSNELRDLALLGYFSKLQSLEPGPIRPLHCFIPYQVPHSAVAIGVTHCEVAPTNIFYAANASIVGLCCLSEKVMGRGGVLRGVDMGRGLYFLVTPVSPSVLKHVNCLLLGEIALPKILLTKQSKGPRRDQARQLVTDLETRGSQAFPAFLECLRETGQHDLAELLQCGNGARLPPSVPIQPSLIPVPVEKPELTEKPDRPDFTPPRLAPLRPETLPVPKPFSPSFETQGVRQRRDSIQVPHSAVAIGVTHCEVAPTNIFYAANASIVGLCCLSEKVMGRGGVLRGVDMGRGLYFLVTPVSPSVLKHVNCLLLGEIALPKILLTKQSKGPRRDQARQLVTDLETRGSQAFPAFLECLRETGQHDLAELLQCGNGARLPPSVPIQPSLIPVPVEKPELTEKPDRPDFTPPRLAPLRPETLPVPKPFSPSFETQGVRQRRDSIQCYKMDAIPCGICLIINNVDFDPGSELKDRKGSDIDCDKMEKRFKALNFEVIVKRNLKYKHIRHEMSSLAKRDHSAYDCCVVIILSHGTEANHNRFPGAVHGVDGPSVPVQLITNYLNGQNCPSLQGKPKLFFIQACGGGEKDTGFEVSSDEAEPSLGGIDDQTDAIPVSSSSDSLSMSDEPDARASLPTPSDILVSYSTFPGYVSWRDTQAGSWYVENLDRVLEENGAIHDLVTMLMMRQSKVQEIQLKCTKARNDYLLNLAAANACMNKYYLQDLSALIDCCDLGYHQSISKVFRYYLASRQWAQQNVSAGMHQLDTALLELSQNQDRDTLMQANISAFCLPLRFQYQPYDGDQVVEVSAKSEMMAELVTRFQQLQSRLSSVTMEVEESGKLLQSAQTSMLDGIVEDTFGSAPDFPIIPSSPEGDISVTESVDSNHSRTRSKRSVRHKKSYPGTQISQKLFNGDLLLYIQASGQLIPAVVESCIRFINLNGLHHEGLFRVPGSQMVVNQLKDAFEKGDDPLADEGCDMDSVAGVLKLYFRGLEKPLFPEDSYEQLMECGQIDDETKKVMQLKCIISSYPAPLVIVMRYLFAFLHHVSQYSDENMMQPYNLAVCFGPSLVRGPNNGDAAELQRINSLVKSIIIQHESIFPSQNELPGPVYEKCMTLEEDDCEAVAEEGDGESDQSQIKEAKDELQGVALFNYTGRSSAELSFKHGDRLILHSRASSDWWRGEVNGTKGLIPNKYISVSRLKATSDKAGLGPSHVTSGKVSLQIPTAQYAQPGNSPGALRKTLDPQMRRSTADGGSGEEFSTDVDKEVHHMMHSVFKELLIRQTSPDQNTSITSEITPPVQLPPNRGPGWKGKALFRSADHVD</sequence>
<dbReference type="InterPro" id="IPR057573">
    <property type="entry name" value="NOL9_N"/>
</dbReference>
<feature type="region of interest" description="Disordered" evidence="11">
    <location>
        <begin position="1"/>
        <end position="60"/>
    </location>
</feature>
<dbReference type="CDD" id="cd11956">
    <property type="entry name" value="SH3_srGAP4"/>
    <property type="match status" value="1"/>
</dbReference>
<evidence type="ECO:0000259" key="16">
    <source>
        <dbReference type="PROSITE" id="PS50238"/>
    </source>
</evidence>
<keyword evidence="7" id="KW-0865">Zymogen</keyword>
<dbReference type="GO" id="GO:0016301">
    <property type="term" value="F:kinase activity"/>
    <property type="evidence" value="ECO:0007669"/>
    <property type="project" value="UniProtKB-KW"/>
</dbReference>
<dbReference type="Gene3D" id="2.30.30.40">
    <property type="entry name" value="SH3 Domains"/>
    <property type="match status" value="1"/>
</dbReference>
<dbReference type="Pfam" id="PF00620">
    <property type="entry name" value="RhoGAP"/>
    <property type="match status" value="1"/>
</dbReference>
<dbReference type="Gene3D" id="3.40.50.300">
    <property type="entry name" value="P-loop containing nucleotide triphosphate hydrolases"/>
    <property type="match status" value="1"/>
</dbReference>
<evidence type="ECO:0000313" key="18">
    <source>
        <dbReference type="Proteomes" id="UP000290572"/>
    </source>
</evidence>
<dbReference type="Pfam" id="PF25467">
    <property type="entry name" value="NOL9_C"/>
    <property type="match status" value="2"/>
</dbReference>
<evidence type="ECO:0000259" key="14">
    <source>
        <dbReference type="PROSITE" id="PS50208"/>
    </source>
</evidence>
<dbReference type="SUPFAM" id="SSF50044">
    <property type="entry name" value="SH3-domain"/>
    <property type="match status" value="1"/>
</dbReference>
<dbReference type="EMBL" id="QBIY01012082">
    <property type="protein sequence ID" value="RXN26894.1"/>
    <property type="molecule type" value="Genomic_DNA"/>
</dbReference>
<dbReference type="InterPro" id="IPR029030">
    <property type="entry name" value="Caspase-like_dom_sf"/>
</dbReference>
<dbReference type="Gene3D" id="1.10.555.10">
    <property type="entry name" value="Rho GTPase activation protein"/>
    <property type="match status" value="1"/>
</dbReference>
<dbReference type="InterPro" id="IPR032319">
    <property type="entry name" value="CLP1_P"/>
</dbReference>
<dbReference type="SMART" id="SM00115">
    <property type="entry name" value="CASc"/>
    <property type="match status" value="1"/>
</dbReference>
<feature type="compositionally biased region" description="Basic residues" evidence="11">
    <location>
        <begin position="1414"/>
        <end position="1426"/>
    </location>
</feature>
<feature type="compositionally biased region" description="Basic and acidic residues" evidence="11">
    <location>
        <begin position="726"/>
        <end position="736"/>
    </location>
</feature>
<dbReference type="GO" id="GO:0007165">
    <property type="term" value="P:signal transduction"/>
    <property type="evidence" value="ECO:0007669"/>
    <property type="project" value="InterPro"/>
</dbReference>
<dbReference type="PROSITE" id="PS50207">
    <property type="entry name" value="CASPASE_P10"/>
    <property type="match status" value="1"/>
</dbReference>
<dbReference type="InterPro" id="IPR011600">
    <property type="entry name" value="Pept_C14_caspase"/>
</dbReference>
<keyword evidence="17" id="KW-0418">Kinase</keyword>
<dbReference type="Gene3D" id="1.10.533.10">
    <property type="entry name" value="Death Domain, Fas"/>
    <property type="match status" value="2"/>
</dbReference>